<evidence type="ECO:0000256" key="1">
    <source>
        <dbReference type="ARBA" id="ARBA00004141"/>
    </source>
</evidence>
<dbReference type="Pfam" id="PF02674">
    <property type="entry name" value="Colicin_V"/>
    <property type="match status" value="1"/>
</dbReference>
<evidence type="ECO:0000256" key="2">
    <source>
        <dbReference type="ARBA" id="ARBA00022692"/>
    </source>
</evidence>
<protein>
    <recommendedName>
        <fullName evidence="8">Colicin V production protein</fullName>
    </recommendedName>
</protein>
<evidence type="ECO:0008006" key="8">
    <source>
        <dbReference type="Google" id="ProtNLM"/>
    </source>
</evidence>
<reference evidence="6 7" key="1">
    <citation type="journal article" date="2016" name="Nat. Commun.">
        <title>Thousands of microbial genomes shed light on interconnected biogeochemical processes in an aquifer system.</title>
        <authorList>
            <person name="Anantharaman K."/>
            <person name="Brown C.T."/>
            <person name="Hug L.A."/>
            <person name="Sharon I."/>
            <person name="Castelle C.J."/>
            <person name="Probst A.J."/>
            <person name="Thomas B.C."/>
            <person name="Singh A."/>
            <person name="Wilkins M.J."/>
            <person name="Karaoz U."/>
            <person name="Brodie E.L."/>
            <person name="Williams K.H."/>
            <person name="Hubbard S.S."/>
            <person name="Banfield J.F."/>
        </authorList>
    </citation>
    <scope>NUCLEOTIDE SEQUENCE [LARGE SCALE GENOMIC DNA]</scope>
</reference>
<comment type="subcellular location">
    <subcellularLocation>
        <location evidence="1">Membrane</location>
        <topology evidence="1">Multi-pass membrane protein</topology>
    </subcellularLocation>
</comment>
<organism evidence="6 7">
    <name type="scientific">Candidatus Muproteobacteria bacterium RBG_16_64_11</name>
    <dbReference type="NCBI Taxonomy" id="1817758"/>
    <lineage>
        <taxon>Bacteria</taxon>
        <taxon>Pseudomonadati</taxon>
        <taxon>Pseudomonadota</taxon>
        <taxon>Candidatus Muproteobacteria</taxon>
    </lineage>
</organism>
<evidence type="ECO:0000256" key="3">
    <source>
        <dbReference type="ARBA" id="ARBA00022989"/>
    </source>
</evidence>
<dbReference type="EMBL" id="MFSS01000059">
    <property type="protein sequence ID" value="OGI43352.1"/>
    <property type="molecule type" value="Genomic_DNA"/>
</dbReference>
<keyword evidence="4 5" id="KW-0472">Membrane</keyword>
<feature type="transmembrane region" description="Helical" evidence="5">
    <location>
        <begin position="33"/>
        <end position="55"/>
    </location>
</feature>
<dbReference type="PANTHER" id="PTHR36926">
    <property type="entry name" value="COLICIN V PRODUCTION PROTEIN"/>
    <property type="match status" value="1"/>
</dbReference>
<keyword evidence="2 5" id="KW-0812">Transmembrane</keyword>
<dbReference type="InterPro" id="IPR052719">
    <property type="entry name" value="CvpA-like"/>
</dbReference>
<name>A0A1F6TE35_9PROT</name>
<keyword evidence="3 5" id="KW-1133">Transmembrane helix</keyword>
<sequence length="165" mass="17854">MPVNGIDVAVFALIAVYGAIGAWRGFLREFMSLAAWVLAIAGAWLLTDLVAARLAPKYDPAFAKIAGAMMVFMAVFIIVLIAGFVIRRMFFSGKPGAFGRVAGGLLGAARGGAVVLILVLLAGLFSSLSQKPLWRESYSMPYFQTIAQKVKNFFPPEVARQFRYG</sequence>
<comment type="caution">
    <text evidence="6">The sequence shown here is derived from an EMBL/GenBank/DDBJ whole genome shotgun (WGS) entry which is preliminary data.</text>
</comment>
<evidence type="ECO:0000313" key="6">
    <source>
        <dbReference type="EMBL" id="OGI43352.1"/>
    </source>
</evidence>
<evidence type="ECO:0000313" key="7">
    <source>
        <dbReference type="Proteomes" id="UP000177925"/>
    </source>
</evidence>
<dbReference type="InterPro" id="IPR003825">
    <property type="entry name" value="Colicin-V_CvpA"/>
</dbReference>
<proteinExistence type="predicted"/>
<feature type="transmembrane region" description="Helical" evidence="5">
    <location>
        <begin position="98"/>
        <end position="125"/>
    </location>
</feature>
<evidence type="ECO:0000256" key="4">
    <source>
        <dbReference type="ARBA" id="ARBA00023136"/>
    </source>
</evidence>
<feature type="transmembrane region" description="Helical" evidence="5">
    <location>
        <begin position="61"/>
        <end position="86"/>
    </location>
</feature>
<evidence type="ECO:0000256" key="5">
    <source>
        <dbReference type="SAM" id="Phobius"/>
    </source>
</evidence>
<dbReference type="STRING" id="1817758.A2150_00740"/>
<dbReference type="PANTHER" id="PTHR36926:SF1">
    <property type="entry name" value="COLICIN V PRODUCTION PROTEIN"/>
    <property type="match status" value="1"/>
</dbReference>
<dbReference type="AlphaFoldDB" id="A0A1F6TE35"/>
<gene>
    <name evidence="6" type="ORF">A2150_00740</name>
</gene>
<dbReference type="GO" id="GO:0016020">
    <property type="term" value="C:membrane"/>
    <property type="evidence" value="ECO:0007669"/>
    <property type="project" value="UniProtKB-SubCell"/>
</dbReference>
<dbReference type="Proteomes" id="UP000177925">
    <property type="component" value="Unassembled WGS sequence"/>
</dbReference>
<feature type="transmembrane region" description="Helical" evidence="5">
    <location>
        <begin position="6"/>
        <end position="26"/>
    </location>
</feature>
<dbReference type="GO" id="GO:0009403">
    <property type="term" value="P:toxin biosynthetic process"/>
    <property type="evidence" value="ECO:0007669"/>
    <property type="project" value="InterPro"/>
</dbReference>
<accession>A0A1F6TE35</accession>